<evidence type="ECO:0000259" key="1">
    <source>
        <dbReference type="Pfam" id="PF00078"/>
    </source>
</evidence>
<sequence>MKQSNLWDKSAYQIMEVEKNVEKLATQEEIFWRQRSRNNWLKHGDRNTPYFHAQASQRRAKNWIKELASTQGDFCTRQEEMVDIITEYFHDIFMTQNPSTEAIEEIAKCVECKVNEEMNEILCKPFTAREVRKALFDIQLDKAPGPDGMPSLFYQKYWSVVGEAVTAEVLNVLNNGGDLKDWNGATITLIPKVANPVMVKEFRPVSLCNVCYKIVARAITNRMRPLMQDIMDEHQSAFIPGRLITDNVILGLESIHWIHNHKGSNRGYASLKLDMSKAYDRVEWGFLRAVMDRMGFAAKWIELIMKCVQTVHYAFVVNQEVVGHVKPTRGLRQGDHEMCTNSTLNG</sequence>
<dbReference type="InterPro" id="IPR052343">
    <property type="entry name" value="Retrotransposon-Effector_Assoc"/>
</dbReference>
<protein>
    <recommendedName>
        <fullName evidence="1">Reverse transcriptase domain-containing protein</fullName>
    </recommendedName>
</protein>
<dbReference type="SUPFAM" id="SSF56672">
    <property type="entry name" value="DNA/RNA polymerases"/>
    <property type="match status" value="1"/>
</dbReference>
<reference evidence="2 3" key="1">
    <citation type="journal article" date="2021" name="Comput. Struct. Biotechnol. J.">
        <title>De novo genome assembly of the potent medicinal plant Rehmannia glutinosa using nanopore technology.</title>
        <authorList>
            <person name="Ma L."/>
            <person name="Dong C."/>
            <person name="Song C."/>
            <person name="Wang X."/>
            <person name="Zheng X."/>
            <person name="Niu Y."/>
            <person name="Chen S."/>
            <person name="Feng W."/>
        </authorList>
    </citation>
    <scope>NUCLEOTIDE SEQUENCE [LARGE SCALE GENOMIC DNA]</scope>
    <source>
        <strain evidence="2">DH-2019</strain>
    </source>
</reference>
<dbReference type="CDD" id="cd01650">
    <property type="entry name" value="RT_nLTR_like"/>
    <property type="match status" value="1"/>
</dbReference>
<dbReference type="InterPro" id="IPR000477">
    <property type="entry name" value="RT_dom"/>
</dbReference>
<proteinExistence type="predicted"/>
<feature type="domain" description="Reverse transcriptase" evidence="1">
    <location>
        <begin position="192"/>
        <end position="335"/>
    </location>
</feature>
<dbReference type="Pfam" id="PF00078">
    <property type="entry name" value="RVT_1"/>
    <property type="match status" value="1"/>
</dbReference>
<dbReference type="PANTHER" id="PTHR46890:SF48">
    <property type="entry name" value="RNA-DIRECTED DNA POLYMERASE"/>
    <property type="match status" value="1"/>
</dbReference>
<dbReference type="EMBL" id="JABTTQ020002250">
    <property type="protein sequence ID" value="KAK6125283.1"/>
    <property type="molecule type" value="Genomic_DNA"/>
</dbReference>
<organism evidence="2 3">
    <name type="scientific">Rehmannia glutinosa</name>
    <name type="common">Chinese foxglove</name>
    <dbReference type="NCBI Taxonomy" id="99300"/>
    <lineage>
        <taxon>Eukaryota</taxon>
        <taxon>Viridiplantae</taxon>
        <taxon>Streptophyta</taxon>
        <taxon>Embryophyta</taxon>
        <taxon>Tracheophyta</taxon>
        <taxon>Spermatophyta</taxon>
        <taxon>Magnoliopsida</taxon>
        <taxon>eudicotyledons</taxon>
        <taxon>Gunneridae</taxon>
        <taxon>Pentapetalae</taxon>
        <taxon>asterids</taxon>
        <taxon>lamiids</taxon>
        <taxon>Lamiales</taxon>
        <taxon>Orobanchaceae</taxon>
        <taxon>Rehmannieae</taxon>
        <taxon>Rehmannia</taxon>
    </lineage>
</organism>
<name>A0ABR0USQ5_REHGL</name>
<gene>
    <name evidence="2" type="ORF">DH2020_040972</name>
</gene>
<evidence type="ECO:0000313" key="3">
    <source>
        <dbReference type="Proteomes" id="UP001318860"/>
    </source>
</evidence>
<accession>A0ABR0USQ5</accession>
<dbReference type="Proteomes" id="UP001318860">
    <property type="component" value="Unassembled WGS sequence"/>
</dbReference>
<comment type="caution">
    <text evidence="2">The sequence shown here is derived from an EMBL/GenBank/DDBJ whole genome shotgun (WGS) entry which is preliminary data.</text>
</comment>
<dbReference type="InterPro" id="IPR043502">
    <property type="entry name" value="DNA/RNA_pol_sf"/>
</dbReference>
<dbReference type="PANTHER" id="PTHR46890">
    <property type="entry name" value="NON-LTR RETROLELEMENT REVERSE TRANSCRIPTASE-LIKE PROTEIN-RELATED"/>
    <property type="match status" value="1"/>
</dbReference>
<keyword evidence="3" id="KW-1185">Reference proteome</keyword>
<evidence type="ECO:0000313" key="2">
    <source>
        <dbReference type="EMBL" id="KAK6125283.1"/>
    </source>
</evidence>